<dbReference type="PRINTS" id="PR00420">
    <property type="entry name" value="RNGMNOXGNASE"/>
</dbReference>
<dbReference type="PANTHER" id="PTHR43004">
    <property type="entry name" value="TRK SYSTEM POTASSIUM UPTAKE PROTEIN"/>
    <property type="match status" value="1"/>
</dbReference>
<gene>
    <name evidence="6" type="ORF">HTZ77_24000</name>
</gene>
<dbReference type="GO" id="GO:0071949">
    <property type="term" value="F:FAD binding"/>
    <property type="evidence" value="ECO:0007669"/>
    <property type="project" value="InterPro"/>
</dbReference>
<protein>
    <submittedName>
        <fullName evidence="6">FAD-dependent monooxygenase</fullName>
    </submittedName>
</protein>
<comment type="cofactor">
    <cofactor evidence="1">
        <name>FAD</name>
        <dbReference type="ChEBI" id="CHEBI:57692"/>
    </cofactor>
</comment>
<organism evidence="6 7">
    <name type="scientific">Nonomuraea montanisoli</name>
    <dbReference type="NCBI Taxonomy" id="2741721"/>
    <lineage>
        <taxon>Bacteria</taxon>
        <taxon>Bacillati</taxon>
        <taxon>Actinomycetota</taxon>
        <taxon>Actinomycetes</taxon>
        <taxon>Streptosporangiales</taxon>
        <taxon>Streptosporangiaceae</taxon>
        <taxon>Nonomuraea</taxon>
    </lineage>
</organism>
<keyword evidence="6" id="KW-0503">Monooxygenase</keyword>
<dbReference type="Pfam" id="PF21274">
    <property type="entry name" value="Rng_hyd_C"/>
    <property type="match status" value="1"/>
</dbReference>
<dbReference type="NCBIfam" id="NF046068">
    <property type="entry name" value="AkvoneHdxseDnrF"/>
    <property type="match status" value="1"/>
</dbReference>
<evidence type="ECO:0000259" key="5">
    <source>
        <dbReference type="Pfam" id="PF01494"/>
    </source>
</evidence>
<reference evidence="6 7" key="1">
    <citation type="submission" date="2020-06" db="EMBL/GenBank/DDBJ databases">
        <title>Nonomuraea sp. SMC257, a novel actinomycete isolated from soil.</title>
        <authorList>
            <person name="Chanama M."/>
        </authorList>
    </citation>
    <scope>NUCLEOTIDE SEQUENCE [LARGE SCALE GENOMIC DNA]</scope>
    <source>
        <strain evidence="6 7">SMC257</strain>
    </source>
</reference>
<dbReference type="EMBL" id="JABWGN010000009">
    <property type="protein sequence ID" value="NUW34479.1"/>
    <property type="molecule type" value="Genomic_DNA"/>
</dbReference>
<dbReference type="RefSeq" id="WP_175591925.1">
    <property type="nucleotide sequence ID" value="NZ_JABWGN010000009.1"/>
</dbReference>
<sequence>MEPDVDVVIVGGALGGLSSAMFLARRGVRVLLVERHGSTSIYPKAAGQNPRTMELLRIGGVADEVMAATDIRGRQGDFTIKVAETVGGRTLHTFAESFEELVGATEDCTPMPWALASQDRVEPILLAQAEKHGADIRFGTEMTDFAQDDDGVTVRLRTVADGAETTVRGRYLVAADGPRSEIRERLGIPRHGHGSLAHFVGIIFEADLSAVLPPGSTGWYYLQNPAFTGTFGPTDRPDRHTFYVQYDPARGERPEDYPPRRCEELIRLAVGAPDLRPVLLDVQAWEMAAYIADRWRDGRILLVGDAAKVTPPTGGMGGNTAVGDGFDVAWKLAAVVNGEAGEGLLDSYGLERAQVARLVVDESLSIYGERMAPHLADSLPGARGMAEVLMGFRYRSGAVVAEDDDPEPVEDPLRPTGRPGFRAPHAWVERDGAPGARVSTIELYGDGWVLIAGPEGKAWAEAAAGAARDLGVRLDVHVLGEDLRDPDGDLTRRYGFGPAGATLVRPDGVIAWRSAGAAPDPGAAFRAALATVLSRVPAEAAHG</sequence>
<keyword evidence="7" id="KW-1185">Reference proteome</keyword>
<dbReference type="InterPro" id="IPR050641">
    <property type="entry name" value="RIFMO-like"/>
</dbReference>
<evidence type="ECO:0000313" key="7">
    <source>
        <dbReference type="Proteomes" id="UP000586042"/>
    </source>
</evidence>
<dbReference type="InterPro" id="IPR036188">
    <property type="entry name" value="FAD/NAD-bd_sf"/>
</dbReference>
<accession>A0A7Y6ICS1</accession>
<dbReference type="Gene3D" id="3.30.9.10">
    <property type="entry name" value="D-Amino Acid Oxidase, subunit A, domain 2"/>
    <property type="match status" value="1"/>
</dbReference>
<dbReference type="SUPFAM" id="SSF51905">
    <property type="entry name" value="FAD/NAD(P)-binding domain"/>
    <property type="match status" value="1"/>
</dbReference>
<dbReference type="NCBIfam" id="NF046069">
    <property type="entry name" value="AkvoneHdxseRdmE"/>
    <property type="match status" value="1"/>
</dbReference>
<dbReference type="Gene3D" id="3.50.50.60">
    <property type="entry name" value="FAD/NAD(P)-binding domain"/>
    <property type="match status" value="1"/>
</dbReference>
<evidence type="ECO:0000256" key="2">
    <source>
        <dbReference type="ARBA" id="ARBA00022630"/>
    </source>
</evidence>
<keyword evidence="3" id="KW-0274">FAD</keyword>
<name>A0A7Y6ICS1_9ACTN</name>
<comment type="caution">
    <text evidence="6">The sequence shown here is derived from an EMBL/GenBank/DDBJ whole genome shotgun (WGS) entry which is preliminary data.</text>
</comment>
<dbReference type="Pfam" id="PF01494">
    <property type="entry name" value="FAD_binding_3"/>
    <property type="match status" value="1"/>
</dbReference>
<keyword evidence="2" id="KW-0285">Flavoprotein</keyword>
<proteinExistence type="predicted"/>
<feature type="domain" description="FAD-binding" evidence="5">
    <location>
        <begin position="4"/>
        <end position="363"/>
    </location>
</feature>
<evidence type="ECO:0000256" key="1">
    <source>
        <dbReference type="ARBA" id="ARBA00001974"/>
    </source>
</evidence>
<evidence type="ECO:0000256" key="3">
    <source>
        <dbReference type="ARBA" id="ARBA00022827"/>
    </source>
</evidence>
<dbReference type="Gene3D" id="3.40.30.120">
    <property type="match status" value="1"/>
</dbReference>
<evidence type="ECO:0000256" key="4">
    <source>
        <dbReference type="SAM" id="MobiDB-lite"/>
    </source>
</evidence>
<feature type="region of interest" description="Disordered" evidence="4">
    <location>
        <begin position="402"/>
        <end position="425"/>
    </location>
</feature>
<dbReference type="Proteomes" id="UP000586042">
    <property type="component" value="Unassembled WGS sequence"/>
</dbReference>
<evidence type="ECO:0000313" key="6">
    <source>
        <dbReference type="EMBL" id="NUW34479.1"/>
    </source>
</evidence>
<dbReference type="InterPro" id="IPR002938">
    <property type="entry name" value="FAD-bd"/>
</dbReference>
<dbReference type="GO" id="GO:0016709">
    <property type="term" value="F:oxidoreductase activity, acting on paired donors, with incorporation or reduction of molecular oxygen, NAD(P)H as one donor, and incorporation of one atom of oxygen"/>
    <property type="evidence" value="ECO:0007669"/>
    <property type="project" value="UniProtKB-ARBA"/>
</dbReference>
<dbReference type="PANTHER" id="PTHR43004:SF19">
    <property type="entry name" value="BINDING MONOOXYGENASE, PUTATIVE (JCVI)-RELATED"/>
    <property type="match status" value="1"/>
</dbReference>
<dbReference type="AlphaFoldDB" id="A0A7Y6ICS1"/>
<keyword evidence="6" id="KW-0560">Oxidoreductase</keyword>